<evidence type="ECO:0000256" key="3">
    <source>
        <dbReference type="ARBA" id="ARBA00022475"/>
    </source>
</evidence>
<proteinExistence type="inferred from homology"/>
<comment type="caution">
    <text evidence="8">The sequence shown here is derived from an EMBL/GenBank/DDBJ whole genome shotgun (WGS) entry which is preliminary data.</text>
</comment>
<evidence type="ECO:0000313" key="8">
    <source>
        <dbReference type="EMBL" id="NEK93588.1"/>
    </source>
</evidence>
<evidence type="ECO:0000313" key="10">
    <source>
        <dbReference type="Proteomes" id="UP000468828"/>
    </source>
</evidence>
<dbReference type="Proteomes" id="UP000468828">
    <property type="component" value="Unassembled WGS sequence"/>
</dbReference>
<evidence type="ECO:0000313" key="11">
    <source>
        <dbReference type="Proteomes" id="UP000471152"/>
    </source>
</evidence>
<comment type="similarity">
    <text evidence="2">Belongs to the DoxX family.</text>
</comment>
<evidence type="ECO:0000256" key="6">
    <source>
        <dbReference type="ARBA" id="ARBA00023136"/>
    </source>
</evidence>
<feature type="transmembrane region" description="Helical" evidence="7">
    <location>
        <begin position="73"/>
        <end position="97"/>
    </location>
</feature>
<dbReference type="PANTHER" id="PTHR33452">
    <property type="entry name" value="OXIDOREDUCTASE CATD-RELATED"/>
    <property type="match status" value="1"/>
</dbReference>
<feature type="transmembrane region" description="Helical" evidence="7">
    <location>
        <begin position="145"/>
        <end position="163"/>
    </location>
</feature>
<gene>
    <name evidence="9" type="ORF">G3R41_05280</name>
    <name evidence="8" type="ORF">GCU67_05280</name>
</gene>
<evidence type="ECO:0000256" key="5">
    <source>
        <dbReference type="ARBA" id="ARBA00022989"/>
    </source>
</evidence>
<keyword evidence="3" id="KW-1003">Cell membrane</keyword>
<keyword evidence="5 7" id="KW-1133">Transmembrane helix</keyword>
<dbReference type="EMBL" id="JAAGWB010000013">
    <property type="protein sequence ID" value="NEN50355.1"/>
    <property type="molecule type" value="Genomic_DNA"/>
</dbReference>
<keyword evidence="6 7" id="KW-0472">Membrane</keyword>
<evidence type="ECO:0000313" key="9">
    <source>
        <dbReference type="EMBL" id="NEN50355.1"/>
    </source>
</evidence>
<dbReference type="EMBL" id="JAAGWH010000013">
    <property type="protein sequence ID" value="NEK93588.1"/>
    <property type="molecule type" value="Genomic_DNA"/>
</dbReference>
<evidence type="ECO:0000256" key="2">
    <source>
        <dbReference type="ARBA" id="ARBA00006679"/>
    </source>
</evidence>
<feature type="transmembrane region" description="Helical" evidence="7">
    <location>
        <begin position="32"/>
        <end position="53"/>
    </location>
</feature>
<dbReference type="GO" id="GO:0005886">
    <property type="term" value="C:plasma membrane"/>
    <property type="evidence" value="ECO:0007669"/>
    <property type="project" value="UniProtKB-SubCell"/>
</dbReference>
<dbReference type="PANTHER" id="PTHR33452:SF1">
    <property type="entry name" value="INNER MEMBRANE PROTEIN YPHA-RELATED"/>
    <property type="match status" value="1"/>
</dbReference>
<organism evidence="8 10">
    <name type="scientific">Modestobacter muralis</name>
    <dbReference type="NCBI Taxonomy" id="1608614"/>
    <lineage>
        <taxon>Bacteria</taxon>
        <taxon>Bacillati</taxon>
        <taxon>Actinomycetota</taxon>
        <taxon>Actinomycetes</taxon>
        <taxon>Geodermatophilales</taxon>
        <taxon>Geodermatophilaceae</taxon>
        <taxon>Modestobacter</taxon>
    </lineage>
</organism>
<keyword evidence="4 7" id="KW-0812">Transmembrane</keyword>
<evidence type="ECO:0000256" key="1">
    <source>
        <dbReference type="ARBA" id="ARBA00004651"/>
    </source>
</evidence>
<comment type="subcellular location">
    <subcellularLocation>
        <location evidence="1">Cell membrane</location>
        <topology evidence="1">Multi-pass membrane protein</topology>
    </subcellularLocation>
</comment>
<accession>A0A6P0EWG7</accession>
<protein>
    <submittedName>
        <fullName evidence="8">DoxX family protein</fullName>
    </submittedName>
</protein>
<dbReference type="InterPro" id="IPR051907">
    <property type="entry name" value="DoxX-like_oxidoreductase"/>
</dbReference>
<keyword evidence="10" id="KW-1185">Reference proteome</keyword>
<sequence>MSTKTTARQDIGLLALRVGLGGTLFAHGAQKLFGWFGGHGIAGTTGAMTAMGFQPAKTSAVLAGLGEAAGGALLAAGLATPVAGAAATSTMIAAGAVHKDGGFFATQGGYEYTAVLGLAGAALSIAGPGRYSLDEVLGDRLNRPWMATTALTALGGAAIALVVRRNQAVEAAAVPTADDQLAASELGEHAGA</sequence>
<name>A0A6P0EWG7_9ACTN</name>
<dbReference type="InterPro" id="IPR032808">
    <property type="entry name" value="DoxX"/>
</dbReference>
<evidence type="ECO:0000256" key="4">
    <source>
        <dbReference type="ARBA" id="ARBA00022692"/>
    </source>
</evidence>
<feature type="transmembrane region" description="Helical" evidence="7">
    <location>
        <begin position="109"/>
        <end position="133"/>
    </location>
</feature>
<evidence type="ECO:0000256" key="7">
    <source>
        <dbReference type="SAM" id="Phobius"/>
    </source>
</evidence>
<dbReference type="AlphaFoldDB" id="A0A6P0EWG7"/>
<dbReference type="Pfam" id="PF07681">
    <property type="entry name" value="DoxX"/>
    <property type="match status" value="1"/>
</dbReference>
<reference evidence="9 11" key="2">
    <citation type="submission" date="2020-02" db="EMBL/GenBank/DDBJ databases">
        <title>The WGS of Modestobacter muralis DSM 100205.</title>
        <authorList>
            <person name="Jiang Z."/>
        </authorList>
    </citation>
    <scope>NUCLEOTIDE SEQUENCE [LARGE SCALE GENOMIC DNA]</scope>
    <source>
        <strain evidence="9 11">DSM 100205</strain>
    </source>
</reference>
<dbReference type="Proteomes" id="UP000471152">
    <property type="component" value="Unassembled WGS sequence"/>
</dbReference>
<dbReference type="RefSeq" id="WP_163610020.1">
    <property type="nucleotide sequence ID" value="NZ_JAAGWB010000013.1"/>
</dbReference>
<reference evidence="8 10" key="1">
    <citation type="submission" date="2020-01" db="EMBL/GenBank/DDBJ databases">
        <title>the WGS Modestobacter muralis CPCC 204518.</title>
        <authorList>
            <person name="Jiang Z."/>
        </authorList>
    </citation>
    <scope>NUCLEOTIDE SEQUENCE [LARGE SCALE GENOMIC DNA]</scope>
    <source>
        <strain evidence="8 10">DSM 100205</strain>
    </source>
</reference>